<name>A0A255H3W2_9ACTN</name>
<dbReference type="InterPro" id="IPR058533">
    <property type="entry name" value="Cation_efflux_TM"/>
</dbReference>
<evidence type="ECO:0000256" key="2">
    <source>
        <dbReference type="ARBA" id="ARBA00022692"/>
    </source>
</evidence>
<evidence type="ECO:0000313" key="9">
    <source>
        <dbReference type="Proteomes" id="UP000216311"/>
    </source>
</evidence>
<dbReference type="AlphaFoldDB" id="A0A255H3W2"/>
<feature type="transmembrane region" description="Helical" evidence="6">
    <location>
        <begin position="129"/>
        <end position="154"/>
    </location>
</feature>
<feature type="region of interest" description="Disordered" evidence="5">
    <location>
        <begin position="162"/>
        <end position="201"/>
    </location>
</feature>
<dbReference type="RefSeq" id="WP_176451730.1">
    <property type="nucleotide sequence ID" value="NZ_NMVQ01000017.1"/>
</dbReference>
<keyword evidence="3 6" id="KW-1133">Transmembrane helix</keyword>
<reference evidence="8 9" key="1">
    <citation type="submission" date="2017-07" db="EMBL/GenBank/DDBJ databases">
        <title>Draft whole genome sequences of clinical Proprionibacteriaceae strains.</title>
        <authorList>
            <person name="Bernier A.-M."/>
            <person name="Bernard K."/>
            <person name="Domingo M.-C."/>
        </authorList>
    </citation>
    <scope>NUCLEOTIDE SEQUENCE [LARGE SCALE GENOMIC DNA]</scope>
    <source>
        <strain evidence="8 9">NML 130396</strain>
    </source>
</reference>
<dbReference type="Pfam" id="PF01545">
    <property type="entry name" value="Cation_efflux"/>
    <property type="match status" value="1"/>
</dbReference>
<dbReference type="GO" id="GO:0008324">
    <property type="term" value="F:monoatomic cation transmembrane transporter activity"/>
    <property type="evidence" value="ECO:0007669"/>
    <property type="project" value="InterPro"/>
</dbReference>
<keyword evidence="4 6" id="KW-0472">Membrane</keyword>
<gene>
    <name evidence="8" type="ORF">CGZ93_10675</name>
</gene>
<protein>
    <recommendedName>
        <fullName evidence="7">Cation efflux protein transmembrane domain-containing protein</fullName>
    </recommendedName>
</protein>
<feature type="transmembrane region" description="Helical" evidence="6">
    <location>
        <begin position="58"/>
        <end position="75"/>
    </location>
</feature>
<proteinExistence type="predicted"/>
<evidence type="ECO:0000256" key="6">
    <source>
        <dbReference type="SAM" id="Phobius"/>
    </source>
</evidence>
<feature type="transmembrane region" description="Helical" evidence="6">
    <location>
        <begin position="27"/>
        <end position="46"/>
    </location>
</feature>
<feature type="compositionally biased region" description="Basic and acidic residues" evidence="5">
    <location>
        <begin position="173"/>
        <end position="189"/>
    </location>
</feature>
<evidence type="ECO:0000313" key="8">
    <source>
        <dbReference type="EMBL" id="OYO21264.1"/>
    </source>
</evidence>
<sequence>MTTPRFGRTDLPGDQERALRRATRLEVISLAYVTSAVVLVVLVMGSSQAMKAAWVEDLLSLLPPLVFLIATRFVSRRPDRERPYGQHRTIGAAHLGASVALLAMGTLVVGDSASTLISAEHPTIGTLHLFGYTFWQGWAMIPVLIYTGIPNIFIGRAKRDCRRNGVSGSTARMGERSHDDRHTGGHEPTEPGCGRRCRGPR</sequence>
<organism evidence="8 9">
    <name type="scientific">Enemella dayhoffiae</name>
    <dbReference type="NCBI Taxonomy" id="2016507"/>
    <lineage>
        <taxon>Bacteria</taxon>
        <taxon>Bacillati</taxon>
        <taxon>Actinomycetota</taxon>
        <taxon>Actinomycetes</taxon>
        <taxon>Propionibacteriales</taxon>
        <taxon>Propionibacteriaceae</taxon>
        <taxon>Enemella</taxon>
    </lineage>
</organism>
<comment type="caution">
    <text evidence="8">The sequence shown here is derived from an EMBL/GenBank/DDBJ whole genome shotgun (WGS) entry which is preliminary data.</text>
</comment>
<dbReference type="SUPFAM" id="SSF161111">
    <property type="entry name" value="Cation efflux protein transmembrane domain-like"/>
    <property type="match status" value="1"/>
</dbReference>
<keyword evidence="9" id="KW-1185">Reference proteome</keyword>
<evidence type="ECO:0000259" key="7">
    <source>
        <dbReference type="Pfam" id="PF01545"/>
    </source>
</evidence>
<evidence type="ECO:0000256" key="5">
    <source>
        <dbReference type="SAM" id="MobiDB-lite"/>
    </source>
</evidence>
<dbReference type="Proteomes" id="UP000216311">
    <property type="component" value="Unassembled WGS sequence"/>
</dbReference>
<evidence type="ECO:0000256" key="1">
    <source>
        <dbReference type="ARBA" id="ARBA00004141"/>
    </source>
</evidence>
<dbReference type="GO" id="GO:0016020">
    <property type="term" value="C:membrane"/>
    <property type="evidence" value="ECO:0007669"/>
    <property type="project" value="UniProtKB-SubCell"/>
</dbReference>
<comment type="subcellular location">
    <subcellularLocation>
        <location evidence="1">Membrane</location>
        <topology evidence="1">Multi-pass membrane protein</topology>
    </subcellularLocation>
</comment>
<evidence type="ECO:0000256" key="3">
    <source>
        <dbReference type="ARBA" id="ARBA00022989"/>
    </source>
</evidence>
<feature type="domain" description="Cation efflux protein transmembrane" evidence="7">
    <location>
        <begin position="30"/>
        <end position="127"/>
    </location>
</feature>
<dbReference type="Gene3D" id="1.20.1510.10">
    <property type="entry name" value="Cation efflux protein transmembrane domain"/>
    <property type="match status" value="1"/>
</dbReference>
<feature type="non-terminal residue" evidence="8">
    <location>
        <position position="201"/>
    </location>
</feature>
<feature type="transmembrane region" description="Helical" evidence="6">
    <location>
        <begin position="87"/>
        <end position="109"/>
    </location>
</feature>
<dbReference type="InterPro" id="IPR027469">
    <property type="entry name" value="Cation_efflux_TMD_sf"/>
</dbReference>
<keyword evidence="2 6" id="KW-0812">Transmembrane</keyword>
<accession>A0A255H3W2</accession>
<evidence type="ECO:0000256" key="4">
    <source>
        <dbReference type="ARBA" id="ARBA00023136"/>
    </source>
</evidence>
<dbReference type="EMBL" id="NMVQ01000017">
    <property type="protein sequence ID" value="OYO21264.1"/>
    <property type="molecule type" value="Genomic_DNA"/>
</dbReference>